<dbReference type="EMBL" id="CALLCH030000001">
    <property type="protein sequence ID" value="CAI4210558.1"/>
    <property type="molecule type" value="Genomic_DNA"/>
</dbReference>
<keyword evidence="11" id="KW-1185">Reference proteome</keyword>
<comment type="caution">
    <text evidence="10">The sequence shown here is derived from an EMBL/GenBank/DDBJ whole genome shotgun (WGS) entry which is preliminary data.</text>
</comment>
<dbReference type="InterPro" id="IPR010140">
    <property type="entry name" value="Histidinol_P_phosphatase_HisJ"/>
</dbReference>
<comment type="catalytic activity">
    <reaction evidence="7 8">
        <text>L-histidinol phosphate + H2O = L-histidinol + phosphate</text>
        <dbReference type="Rhea" id="RHEA:14465"/>
        <dbReference type="ChEBI" id="CHEBI:15377"/>
        <dbReference type="ChEBI" id="CHEBI:43474"/>
        <dbReference type="ChEBI" id="CHEBI:57699"/>
        <dbReference type="ChEBI" id="CHEBI:57980"/>
        <dbReference type="EC" id="3.1.3.15"/>
    </reaction>
</comment>
<comment type="pathway">
    <text evidence="1 8">Amino-acid biosynthesis; L-histidine biosynthesis; L-histidine from 5-phospho-alpha-D-ribose 1-diphosphate: step 8/9.</text>
</comment>
<organism evidence="10 11">
    <name type="scientific">Parascedosporium putredinis</name>
    <dbReference type="NCBI Taxonomy" id="1442378"/>
    <lineage>
        <taxon>Eukaryota</taxon>
        <taxon>Fungi</taxon>
        <taxon>Dikarya</taxon>
        <taxon>Ascomycota</taxon>
        <taxon>Pezizomycotina</taxon>
        <taxon>Sordariomycetes</taxon>
        <taxon>Hypocreomycetidae</taxon>
        <taxon>Microascales</taxon>
        <taxon>Microascaceae</taxon>
        <taxon>Parascedosporium</taxon>
    </lineage>
</organism>
<dbReference type="EC" id="3.1.3.15" evidence="3 8"/>
<evidence type="ECO:0000256" key="1">
    <source>
        <dbReference type="ARBA" id="ARBA00004970"/>
    </source>
</evidence>
<sequence>MHSHSGQFCPGHAKDTLEEVIQLAVAAGFKTIGLTEHMPRYAKEDLYPEELKTDPEVSSPSFPLHQAYLVEASRLQAKYASQIHILIAFEGEFIRPSYGPAILSLADPLVYPQVDYFIGSLHHVGGLPIDYDRDTYLRARSSYVASLASADPNPDPARDPEDLFHERYYDEQHDMLLALRPRVVGHFDLIRLLSDDPARDPSLRPGIWSRILRNLRVAVQAGAWLECNTSALRKGLAEPYPAAPVARAYLEMGGRFTFSDDSHGIAQIATNYPRGLDYLESLGVTEVWTLERSPHPGVAAAAADSEAAPVGAKAELKEKSVPLSLGGANRSVDVGVKAGRFDRFIGVGVAATLGGKIGPARSSA</sequence>
<feature type="domain" description="PHP" evidence="9">
    <location>
        <begin position="1"/>
        <end position="230"/>
    </location>
</feature>
<evidence type="ECO:0000256" key="8">
    <source>
        <dbReference type="RuleBase" id="RU366003"/>
    </source>
</evidence>
<keyword evidence="4 8" id="KW-0028">Amino-acid biosynthesis</keyword>
<evidence type="ECO:0000256" key="5">
    <source>
        <dbReference type="ARBA" id="ARBA00022801"/>
    </source>
</evidence>
<dbReference type="AlphaFoldDB" id="A0A9P1GU04"/>
<reference evidence="10" key="1">
    <citation type="submission" date="2022-11" db="EMBL/GenBank/DDBJ databases">
        <authorList>
            <person name="Scott C."/>
            <person name="Bruce N."/>
        </authorList>
    </citation>
    <scope>NUCLEOTIDE SEQUENCE</scope>
</reference>
<name>A0A9P1GU04_9PEZI</name>
<evidence type="ECO:0000313" key="11">
    <source>
        <dbReference type="Proteomes" id="UP000838763"/>
    </source>
</evidence>
<evidence type="ECO:0000256" key="6">
    <source>
        <dbReference type="ARBA" id="ARBA00023102"/>
    </source>
</evidence>
<dbReference type="OrthoDB" id="5957391at2759"/>
<dbReference type="NCBIfam" id="TIGR01856">
    <property type="entry name" value="hisJ_fam"/>
    <property type="match status" value="1"/>
</dbReference>
<dbReference type="PANTHER" id="PTHR21039:SF0">
    <property type="entry name" value="HISTIDINOL-PHOSPHATASE"/>
    <property type="match status" value="1"/>
</dbReference>
<protein>
    <recommendedName>
        <fullName evidence="3 8">Histidinol-phosphatase</fullName>
        <shortName evidence="8">HolPase</shortName>
        <ecNumber evidence="3 8">3.1.3.15</ecNumber>
    </recommendedName>
</protein>
<evidence type="ECO:0000256" key="7">
    <source>
        <dbReference type="ARBA" id="ARBA00049158"/>
    </source>
</evidence>
<proteinExistence type="inferred from homology"/>
<dbReference type="GO" id="GO:0000105">
    <property type="term" value="P:L-histidine biosynthetic process"/>
    <property type="evidence" value="ECO:0007669"/>
    <property type="project" value="UniProtKB-UniRule"/>
</dbReference>
<gene>
    <name evidence="10" type="ORF">PPNO1_LOCUS360</name>
</gene>
<dbReference type="InterPro" id="IPR016195">
    <property type="entry name" value="Pol/histidinol_Pase-like"/>
</dbReference>
<dbReference type="SUPFAM" id="SSF89550">
    <property type="entry name" value="PHP domain-like"/>
    <property type="match status" value="1"/>
</dbReference>
<dbReference type="PANTHER" id="PTHR21039">
    <property type="entry name" value="HISTIDINOL PHOSPHATASE-RELATED"/>
    <property type="match status" value="1"/>
</dbReference>
<evidence type="ECO:0000256" key="4">
    <source>
        <dbReference type="ARBA" id="ARBA00022605"/>
    </source>
</evidence>
<evidence type="ECO:0000259" key="9">
    <source>
        <dbReference type="Pfam" id="PF02811"/>
    </source>
</evidence>
<dbReference type="GO" id="GO:0004401">
    <property type="term" value="F:histidinol-phosphatase activity"/>
    <property type="evidence" value="ECO:0007669"/>
    <property type="project" value="UniProtKB-UniRule"/>
</dbReference>
<evidence type="ECO:0000313" key="10">
    <source>
        <dbReference type="EMBL" id="CAI4210558.1"/>
    </source>
</evidence>
<dbReference type="Pfam" id="PF02811">
    <property type="entry name" value="PHP"/>
    <property type="match status" value="1"/>
</dbReference>
<dbReference type="Gene3D" id="3.20.20.140">
    <property type="entry name" value="Metal-dependent hydrolases"/>
    <property type="match status" value="1"/>
</dbReference>
<evidence type="ECO:0000256" key="2">
    <source>
        <dbReference type="ARBA" id="ARBA00009152"/>
    </source>
</evidence>
<evidence type="ECO:0000256" key="3">
    <source>
        <dbReference type="ARBA" id="ARBA00013085"/>
    </source>
</evidence>
<keyword evidence="5 8" id="KW-0378">Hydrolase</keyword>
<accession>A0A9P1GU04</accession>
<dbReference type="CDD" id="cd12110">
    <property type="entry name" value="PHP_HisPPase_Hisj_like"/>
    <property type="match status" value="1"/>
</dbReference>
<keyword evidence="6 8" id="KW-0368">Histidine biosynthesis</keyword>
<comment type="similarity">
    <text evidence="2 8">Belongs to the PHP hydrolase family. HisK subfamily.</text>
</comment>
<dbReference type="GO" id="GO:0005737">
    <property type="term" value="C:cytoplasm"/>
    <property type="evidence" value="ECO:0007669"/>
    <property type="project" value="TreeGrafter"/>
</dbReference>
<dbReference type="Proteomes" id="UP000838763">
    <property type="component" value="Unassembled WGS sequence"/>
</dbReference>
<dbReference type="InterPro" id="IPR004013">
    <property type="entry name" value="PHP_dom"/>
</dbReference>